<dbReference type="Proteomes" id="UP000176988">
    <property type="component" value="Unassembled WGS sequence"/>
</dbReference>
<sequence length="100" mass="11083">MSIKKTTEKSSEIVVNVLAFLRDLGGTNFVVELLPEGVCGFVSLADGYDFCDSGLDRDEMMTISALHGYRPLPSPRSFLGLESFIEWINSQESLSWSDSE</sequence>
<comment type="caution">
    <text evidence="1">The sequence shown here is derived from an EMBL/GenBank/DDBJ whole genome shotgun (WGS) entry which is preliminary data.</text>
</comment>
<dbReference type="EMBL" id="MGFG01000017">
    <property type="protein sequence ID" value="OGM01104.1"/>
    <property type="molecule type" value="Genomic_DNA"/>
</dbReference>
<name>A0A1F7WE59_9BACT</name>
<proteinExistence type="predicted"/>
<accession>A0A1F7WE59</accession>
<reference evidence="1 2" key="1">
    <citation type="journal article" date="2016" name="Nat. Commun.">
        <title>Thousands of microbial genomes shed light on interconnected biogeochemical processes in an aquifer system.</title>
        <authorList>
            <person name="Anantharaman K."/>
            <person name="Brown C.T."/>
            <person name="Hug L.A."/>
            <person name="Sharon I."/>
            <person name="Castelle C.J."/>
            <person name="Probst A.J."/>
            <person name="Thomas B.C."/>
            <person name="Singh A."/>
            <person name="Wilkins M.J."/>
            <person name="Karaoz U."/>
            <person name="Brodie E.L."/>
            <person name="Williams K.H."/>
            <person name="Hubbard S.S."/>
            <person name="Banfield J.F."/>
        </authorList>
    </citation>
    <scope>NUCLEOTIDE SEQUENCE [LARGE SCALE GENOMIC DNA]</scope>
</reference>
<evidence type="ECO:0000313" key="1">
    <source>
        <dbReference type="EMBL" id="OGM01104.1"/>
    </source>
</evidence>
<dbReference type="STRING" id="1802424.A2480_02960"/>
<evidence type="ECO:0000313" key="2">
    <source>
        <dbReference type="Proteomes" id="UP000176988"/>
    </source>
</evidence>
<protein>
    <submittedName>
        <fullName evidence="1">Uncharacterized protein</fullName>
    </submittedName>
</protein>
<dbReference type="AlphaFoldDB" id="A0A1F7WE59"/>
<gene>
    <name evidence="1" type="ORF">A2480_02960</name>
</gene>
<organism evidence="1 2">
    <name type="scientific">Candidatus Uhrbacteria bacterium RIFOXYC2_FULL_47_19</name>
    <dbReference type="NCBI Taxonomy" id="1802424"/>
    <lineage>
        <taxon>Bacteria</taxon>
        <taxon>Candidatus Uhriibacteriota</taxon>
    </lineage>
</organism>